<reference evidence="9 10" key="1">
    <citation type="submission" date="2017-08" db="EMBL/GenBank/DDBJ databases">
        <authorList>
            <person name="Park S.-J."/>
            <person name="Kim H."/>
        </authorList>
    </citation>
    <scope>NUCLEOTIDE SEQUENCE [LARGE SCALE GENOMIC DNA]</scope>
    <source>
        <strain evidence="10">ye3</strain>
    </source>
</reference>
<name>A0A410GAD9_9BURK</name>
<feature type="domain" description="Pseudouridine synthase I TruA alpha/beta" evidence="8">
    <location>
        <begin position="143"/>
        <end position="245"/>
    </location>
</feature>
<protein>
    <recommendedName>
        <fullName evidence="4">tRNA pseudouridine synthase A</fullName>
        <ecNumber evidence="4">5.4.99.12</ecNumber>
    </recommendedName>
    <alternativeName>
        <fullName evidence="4">tRNA pseudouridine(38-40) synthase</fullName>
    </alternativeName>
    <alternativeName>
        <fullName evidence="4">tRNA pseudouridylate synthase I</fullName>
    </alternativeName>
    <alternativeName>
        <fullName evidence="4">tRNA-uridine isomerase I</fullName>
    </alternativeName>
</protein>
<evidence type="ECO:0000313" key="9">
    <source>
        <dbReference type="EMBL" id="QAA93280.1"/>
    </source>
</evidence>
<evidence type="ECO:0000256" key="7">
    <source>
        <dbReference type="RuleBase" id="RU003792"/>
    </source>
</evidence>
<evidence type="ECO:0000259" key="8">
    <source>
        <dbReference type="Pfam" id="PF01416"/>
    </source>
</evidence>
<dbReference type="Proteomes" id="UP000283474">
    <property type="component" value="Chromosome"/>
</dbReference>
<dbReference type="EC" id="5.4.99.12" evidence="4"/>
<evidence type="ECO:0000256" key="5">
    <source>
        <dbReference type="PIRSR" id="PIRSR001430-1"/>
    </source>
</evidence>
<dbReference type="InterPro" id="IPR020097">
    <property type="entry name" value="PsdUridine_synth_TruA_a/b_dom"/>
</dbReference>
<comment type="catalytic activity">
    <reaction evidence="4 7">
        <text>uridine(38/39/40) in tRNA = pseudouridine(38/39/40) in tRNA</text>
        <dbReference type="Rhea" id="RHEA:22376"/>
        <dbReference type="Rhea" id="RHEA-COMP:10085"/>
        <dbReference type="Rhea" id="RHEA-COMP:10087"/>
        <dbReference type="ChEBI" id="CHEBI:65314"/>
        <dbReference type="ChEBI" id="CHEBI:65315"/>
        <dbReference type="EC" id="5.4.99.12"/>
    </reaction>
</comment>
<dbReference type="Gene3D" id="3.30.70.660">
    <property type="entry name" value="Pseudouridine synthase I, catalytic domain, C-terminal subdomain"/>
    <property type="match status" value="1"/>
</dbReference>
<organism evidence="9 10">
    <name type="scientific">Pollutimonas thiosulfatoxidans</name>
    <dbReference type="NCBI Taxonomy" id="2028345"/>
    <lineage>
        <taxon>Bacteria</taxon>
        <taxon>Pseudomonadati</taxon>
        <taxon>Pseudomonadota</taxon>
        <taxon>Betaproteobacteria</taxon>
        <taxon>Burkholderiales</taxon>
        <taxon>Alcaligenaceae</taxon>
        <taxon>Pollutimonas</taxon>
    </lineage>
</organism>
<comment type="caution">
    <text evidence="4">Lacks conserved residue(s) required for the propagation of feature annotation.</text>
</comment>
<dbReference type="RefSeq" id="WP_128354322.1">
    <property type="nucleotide sequence ID" value="NZ_CP022987.1"/>
</dbReference>
<keyword evidence="10" id="KW-1185">Reference proteome</keyword>
<dbReference type="InterPro" id="IPR020103">
    <property type="entry name" value="PsdUridine_synth_cat_dom_sf"/>
</dbReference>
<dbReference type="GO" id="GO:0160147">
    <property type="term" value="F:tRNA pseudouridine(38-40) synthase activity"/>
    <property type="evidence" value="ECO:0007669"/>
    <property type="project" value="UniProtKB-EC"/>
</dbReference>
<dbReference type="AlphaFoldDB" id="A0A410GAD9"/>
<evidence type="ECO:0000256" key="2">
    <source>
        <dbReference type="ARBA" id="ARBA00022694"/>
    </source>
</evidence>
<comment type="function">
    <text evidence="4">Formation of pseudouridine at positions 38, 39 and 40 in the anticodon stem and loop of transfer RNAs.</text>
</comment>
<keyword evidence="2 4" id="KW-0819">tRNA processing</keyword>
<evidence type="ECO:0000256" key="4">
    <source>
        <dbReference type="HAMAP-Rule" id="MF_00171"/>
    </source>
</evidence>
<dbReference type="PANTHER" id="PTHR11142">
    <property type="entry name" value="PSEUDOURIDYLATE SYNTHASE"/>
    <property type="match status" value="1"/>
</dbReference>
<dbReference type="OrthoDB" id="9811823at2"/>
<dbReference type="Pfam" id="PF01416">
    <property type="entry name" value="PseudoU_synth_1"/>
    <property type="match status" value="2"/>
</dbReference>
<evidence type="ECO:0000313" key="10">
    <source>
        <dbReference type="Proteomes" id="UP000283474"/>
    </source>
</evidence>
<keyword evidence="3 4" id="KW-0413">Isomerase</keyword>
<evidence type="ECO:0000256" key="3">
    <source>
        <dbReference type="ARBA" id="ARBA00023235"/>
    </source>
</evidence>
<comment type="subunit">
    <text evidence="4">Homodimer.</text>
</comment>
<evidence type="ECO:0000256" key="6">
    <source>
        <dbReference type="PIRSR" id="PIRSR001430-2"/>
    </source>
</evidence>
<dbReference type="SUPFAM" id="SSF55120">
    <property type="entry name" value="Pseudouridine synthase"/>
    <property type="match status" value="1"/>
</dbReference>
<dbReference type="GO" id="GO:0031119">
    <property type="term" value="P:tRNA pseudouridine synthesis"/>
    <property type="evidence" value="ECO:0007669"/>
    <property type="project" value="UniProtKB-UniRule"/>
</dbReference>
<dbReference type="InterPro" id="IPR020094">
    <property type="entry name" value="TruA/RsuA/RluB/E/F_N"/>
</dbReference>
<dbReference type="InterPro" id="IPR001406">
    <property type="entry name" value="PsdUridine_synth_TruA"/>
</dbReference>
<feature type="binding site" evidence="4 6">
    <location>
        <position position="110"/>
    </location>
    <ligand>
        <name>substrate</name>
    </ligand>
</feature>
<dbReference type="InterPro" id="IPR020095">
    <property type="entry name" value="PsdUridine_synth_TruA_C"/>
</dbReference>
<evidence type="ECO:0000256" key="1">
    <source>
        <dbReference type="ARBA" id="ARBA00009375"/>
    </source>
</evidence>
<dbReference type="PANTHER" id="PTHR11142:SF0">
    <property type="entry name" value="TRNA PSEUDOURIDINE SYNTHASE-LIKE 1"/>
    <property type="match status" value="1"/>
</dbReference>
<accession>A0A410GAD9</accession>
<gene>
    <name evidence="4" type="primary">truA</name>
    <name evidence="9" type="ORF">CKA81_05085</name>
</gene>
<dbReference type="KEGG" id="pus:CKA81_05085"/>
<dbReference type="GO" id="GO:0003723">
    <property type="term" value="F:RNA binding"/>
    <property type="evidence" value="ECO:0007669"/>
    <property type="project" value="InterPro"/>
</dbReference>
<dbReference type="PIRSF" id="PIRSF001430">
    <property type="entry name" value="tRNA_psdUrid_synth"/>
    <property type="match status" value="1"/>
</dbReference>
<dbReference type="NCBIfam" id="TIGR00071">
    <property type="entry name" value="hisT_truA"/>
    <property type="match status" value="1"/>
</dbReference>
<feature type="active site" description="Nucleophile" evidence="4 5">
    <location>
        <position position="52"/>
    </location>
</feature>
<comment type="similarity">
    <text evidence="1 4 7">Belongs to the tRNA pseudouridine synthase TruA family.</text>
</comment>
<sequence length="270" mass="29989">MPRVALGIAYDGSDWLGWQTQKGGGTVQDTLEGALARFLALPVNTFCAGRTDTGVHALGQVVHLDTTATRRMESWVRGLNALLPSSIAVQWACEVPETFHARYSATSRSYVYLVRNTRLRSPLMHGRAGWVYHPLDLLRMQQAMVHLLGRHDFSSFRSSQCQAASPVRDLLQADVRQFGDYFMFTFKANAFLHHMIRNLMGAIIYIGQAKQEPEWILDLLSQRDRKRSAPTFSAAGLYLAHAAYPAEFSLPDTPASAAVLSHLGIQMPSG</sequence>
<proteinExistence type="inferred from homology"/>
<dbReference type="Gene3D" id="3.30.70.580">
    <property type="entry name" value="Pseudouridine synthase I, catalytic domain, N-terminal subdomain"/>
    <property type="match status" value="1"/>
</dbReference>
<feature type="domain" description="Pseudouridine synthase I TruA alpha/beta" evidence="8">
    <location>
        <begin position="9"/>
        <end position="104"/>
    </location>
</feature>
<dbReference type="HAMAP" id="MF_00171">
    <property type="entry name" value="TruA"/>
    <property type="match status" value="1"/>
</dbReference>
<dbReference type="FunFam" id="3.30.70.580:FF:000001">
    <property type="entry name" value="tRNA pseudouridine synthase A"/>
    <property type="match status" value="1"/>
</dbReference>
<dbReference type="EMBL" id="CP022987">
    <property type="protein sequence ID" value="QAA93280.1"/>
    <property type="molecule type" value="Genomic_DNA"/>
</dbReference>
<dbReference type="CDD" id="cd02570">
    <property type="entry name" value="PseudoU_synth_EcTruA"/>
    <property type="match status" value="1"/>
</dbReference>